<dbReference type="PANTHER" id="PTHR30283">
    <property type="entry name" value="PEROXIDE STRESS RESPONSE PROTEIN YAAA"/>
    <property type="match status" value="1"/>
</dbReference>
<evidence type="ECO:0000313" key="2">
    <source>
        <dbReference type="EMBL" id="EHP51148.1"/>
    </source>
</evidence>
<name>H1DCU3_9BACT</name>
<dbReference type="PANTHER" id="PTHR30283:SF4">
    <property type="entry name" value="PEROXIDE STRESS RESISTANCE PROTEIN YAAA"/>
    <property type="match status" value="1"/>
</dbReference>
<dbReference type="HOGENOM" id="CLU_061989_0_1_10"/>
<sequence>MMIILSPAKSMDMSITSPLPQGTVPRFQKEAEYIASQIQDYSRDQLQTLLQISNKLTDINYERYQEFDRENTPAKPAILAYTGNVFQHIRPETFTQEDFQYAQKHLRIISTLYGLLRPLDLIKAYRIAFKIKIRGMQESNLYEYWRPKLTEPLIKEANQDDKIIINLASLDVLAALQIEKIQSQVRMITPEFKELRKGKYETIRTYAKMARGEMTRYILLNRIEKPERIQEFEWDGFRYCAELSEKDNYVWTR</sequence>
<dbReference type="Proteomes" id="UP000004892">
    <property type="component" value="Unassembled WGS sequence"/>
</dbReference>
<dbReference type="RefSeq" id="WP_009135304.1">
    <property type="nucleotide sequence ID" value="NZ_JH594596.1"/>
</dbReference>
<accession>H1DCU3</accession>
<evidence type="ECO:0000313" key="3">
    <source>
        <dbReference type="Proteomes" id="UP000004892"/>
    </source>
</evidence>
<dbReference type="PATRIC" id="fig|742817.3.peg.154"/>
<keyword evidence="3" id="KW-1185">Reference proteome</keyword>
<evidence type="ECO:0000256" key="1">
    <source>
        <dbReference type="HAMAP-Rule" id="MF_00652"/>
    </source>
</evidence>
<organism evidence="2 3">
    <name type="scientific">Odoribacter laneus YIT 12061</name>
    <dbReference type="NCBI Taxonomy" id="742817"/>
    <lineage>
        <taxon>Bacteria</taxon>
        <taxon>Pseudomonadati</taxon>
        <taxon>Bacteroidota</taxon>
        <taxon>Bacteroidia</taxon>
        <taxon>Bacteroidales</taxon>
        <taxon>Odoribacteraceae</taxon>
        <taxon>Odoribacter</taxon>
    </lineage>
</organism>
<gene>
    <name evidence="2" type="ORF">HMPREF9449_00150</name>
</gene>
<dbReference type="GO" id="GO:0033194">
    <property type="term" value="P:response to hydroperoxide"/>
    <property type="evidence" value="ECO:0007669"/>
    <property type="project" value="TreeGrafter"/>
</dbReference>
<proteinExistence type="inferred from homology"/>
<dbReference type="AlphaFoldDB" id="H1DCU3"/>
<protein>
    <recommendedName>
        <fullName evidence="1">UPF0246 protein HMPREF9449_00150</fullName>
    </recommendedName>
</protein>
<dbReference type="EMBL" id="ADMC01000001">
    <property type="protein sequence ID" value="EHP51148.1"/>
    <property type="molecule type" value="Genomic_DNA"/>
</dbReference>
<comment type="similarity">
    <text evidence="1">Belongs to the UPF0246 family.</text>
</comment>
<dbReference type="GO" id="GO:0005829">
    <property type="term" value="C:cytosol"/>
    <property type="evidence" value="ECO:0007669"/>
    <property type="project" value="TreeGrafter"/>
</dbReference>
<dbReference type="InterPro" id="IPR005583">
    <property type="entry name" value="YaaA"/>
</dbReference>
<comment type="caution">
    <text evidence="2">The sequence shown here is derived from an EMBL/GenBank/DDBJ whole genome shotgun (WGS) entry which is preliminary data.</text>
</comment>
<reference evidence="2 3" key="1">
    <citation type="submission" date="2012-01" db="EMBL/GenBank/DDBJ databases">
        <title>The Genome Sequence of Odoribacter laneus YIT 12061.</title>
        <authorList>
            <consortium name="The Broad Institute Genome Sequencing Platform"/>
            <person name="Earl A."/>
            <person name="Ward D."/>
            <person name="Feldgarden M."/>
            <person name="Gevers D."/>
            <person name="Morotomi M."/>
            <person name="Young S.K."/>
            <person name="Zeng Q."/>
            <person name="Gargeya S."/>
            <person name="Fitzgerald M."/>
            <person name="Haas B."/>
            <person name="Abouelleil A."/>
            <person name="Alvarado L."/>
            <person name="Arachchi H.M."/>
            <person name="Berlin A."/>
            <person name="Chapman S.B."/>
            <person name="Gearin G."/>
            <person name="Goldberg J."/>
            <person name="Griggs A."/>
            <person name="Gujja S."/>
            <person name="Hansen M."/>
            <person name="Heiman D."/>
            <person name="Howarth C."/>
            <person name="Larimer J."/>
            <person name="Lui A."/>
            <person name="MacDonald P.J.P."/>
            <person name="McCowen C."/>
            <person name="Montmayeur A."/>
            <person name="Murphy C."/>
            <person name="Neiman D."/>
            <person name="Pearson M."/>
            <person name="Priest M."/>
            <person name="Roberts A."/>
            <person name="Saif S."/>
            <person name="Shea T."/>
            <person name="Sisk P."/>
            <person name="Stolte C."/>
            <person name="Sykes S."/>
            <person name="Wortman J."/>
            <person name="Nusbaum C."/>
            <person name="Birren B."/>
        </authorList>
    </citation>
    <scope>NUCLEOTIDE SEQUENCE [LARGE SCALE GENOMIC DNA]</scope>
    <source>
        <strain evidence="2 3">YIT 12061</strain>
    </source>
</reference>
<dbReference type="HAMAP" id="MF_00652">
    <property type="entry name" value="UPF0246"/>
    <property type="match status" value="1"/>
</dbReference>
<dbReference type="GeneID" id="98067818"/>
<dbReference type="Pfam" id="PF03883">
    <property type="entry name" value="H2O2_YaaD"/>
    <property type="match status" value="1"/>
</dbReference>
<dbReference type="eggNOG" id="COG3022">
    <property type="taxonomic scope" value="Bacteria"/>
</dbReference>